<reference evidence="3 4" key="1">
    <citation type="submission" date="2020-04" db="EMBL/GenBank/DDBJ databases">
        <title>Genome-Wide Identification of 5-Methylcytosine Sites in Bacterial Genomes By High-Throughput Sequencing of MspJI Restriction Fragments.</title>
        <authorList>
            <person name="Wu V."/>
        </authorList>
    </citation>
    <scope>NUCLEOTIDE SEQUENCE [LARGE SCALE GENOMIC DNA]</scope>
    <source>
        <strain evidence="3 4">S2</strain>
    </source>
</reference>
<dbReference type="EMBL" id="CP051128">
    <property type="protein sequence ID" value="QIZ10389.1"/>
    <property type="molecule type" value="Genomic_DNA"/>
</dbReference>
<name>A0A6H1P9X9_PRIMG</name>
<proteinExistence type="predicted"/>
<sequence>MNILVITDKLIFGGAEMYFCKLENQLQDPNINFHFAAGSGELYEKIKHKNNFSEISRTKHLLNIKKLKQILIDKQIDLIHANSLRMVLYCIFIKKLTKKNFKIVYTKHNVTVLEEKSRFLFSYLLNKYVERIITVSDFEKFNLVKAGIKPNKITTVYNGVDLKQFVFHGKEKGEFFNVGILARLSEEKNHELFINIANQLRDIPNLMFYIAGDGPEYQKLNNLIRSQNLSHKVKMVGIVHNPEEFIKSMNLLLLTSYREVFPMVILEAMAVGTPIISINRGGIKEAIIENKTGFLINNHSVDDFCKKILYIESEEQVLNQCIVNARRKVEEDFSLDQMVGNTLQEYWKCK</sequence>
<dbReference type="Pfam" id="PF00534">
    <property type="entry name" value="Glycos_transf_1"/>
    <property type="match status" value="1"/>
</dbReference>
<dbReference type="PANTHER" id="PTHR12526:SF630">
    <property type="entry name" value="GLYCOSYLTRANSFERASE"/>
    <property type="match status" value="1"/>
</dbReference>
<dbReference type="Gene3D" id="3.40.50.2000">
    <property type="entry name" value="Glycogen Phosphorylase B"/>
    <property type="match status" value="2"/>
</dbReference>
<dbReference type="CDD" id="cd03819">
    <property type="entry name" value="GT4_WavL-like"/>
    <property type="match status" value="1"/>
</dbReference>
<reference evidence="3 4" key="2">
    <citation type="submission" date="2020-04" db="EMBL/GenBank/DDBJ databases">
        <authorList>
            <person name="Fomenkov A."/>
            <person name="Anton B.P."/>
            <person name="Roberts R.J."/>
        </authorList>
    </citation>
    <scope>NUCLEOTIDE SEQUENCE [LARGE SCALE GENOMIC DNA]</scope>
    <source>
        <strain evidence="3 4">S2</strain>
    </source>
</reference>
<dbReference type="GO" id="GO:0016757">
    <property type="term" value="F:glycosyltransferase activity"/>
    <property type="evidence" value="ECO:0007669"/>
    <property type="project" value="InterPro"/>
</dbReference>
<dbReference type="Pfam" id="PF13439">
    <property type="entry name" value="Glyco_transf_4"/>
    <property type="match status" value="1"/>
</dbReference>
<evidence type="ECO:0000313" key="3">
    <source>
        <dbReference type="EMBL" id="QIZ10389.1"/>
    </source>
</evidence>
<protein>
    <submittedName>
        <fullName evidence="3">Glycosyltransferase</fullName>
    </submittedName>
</protein>
<gene>
    <name evidence="3" type="ORF">HFZ78_29810</name>
</gene>
<dbReference type="Proteomes" id="UP000501868">
    <property type="component" value="Chromosome"/>
</dbReference>
<dbReference type="SUPFAM" id="SSF53756">
    <property type="entry name" value="UDP-Glycosyltransferase/glycogen phosphorylase"/>
    <property type="match status" value="1"/>
</dbReference>
<evidence type="ECO:0000313" key="4">
    <source>
        <dbReference type="Proteomes" id="UP000501868"/>
    </source>
</evidence>
<evidence type="ECO:0000259" key="1">
    <source>
        <dbReference type="Pfam" id="PF00534"/>
    </source>
</evidence>
<keyword evidence="3" id="KW-0808">Transferase</keyword>
<evidence type="ECO:0000259" key="2">
    <source>
        <dbReference type="Pfam" id="PF13439"/>
    </source>
</evidence>
<dbReference type="PANTHER" id="PTHR12526">
    <property type="entry name" value="GLYCOSYLTRANSFERASE"/>
    <property type="match status" value="1"/>
</dbReference>
<feature type="domain" description="Glycosyl transferase family 1" evidence="1">
    <location>
        <begin position="176"/>
        <end position="327"/>
    </location>
</feature>
<feature type="domain" description="Glycosyltransferase subfamily 4-like N-terminal" evidence="2">
    <location>
        <begin position="12"/>
        <end position="163"/>
    </location>
</feature>
<accession>A0A6H1P9X9</accession>
<dbReference type="InterPro" id="IPR028098">
    <property type="entry name" value="Glyco_trans_4-like_N"/>
</dbReference>
<organism evidence="3 4">
    <name type="scientific">Priestia megaterium</name>
    <name type="common">Bacillus megaterium</name>
    <dbReference type="NCBI Taxonomy" id="1404"/>
    <lineage>
        <taxon>Bacteria</taxon>
        <taxon>Bacillati</taxon>
        <taxon>Bacillota</taxon>
        <taxon>Bacilli</taxon>
        <taxon>Bacillales</taxon>
        <taxon>Bacillaceae</taxon>
        <taxon>Priestia</taxon>
    </lineage>
</organism>
<dbReference type="InterPro" id="IPR001296">
    <property type="entry name" value="Glyco_trans_1"/>
</dbReference>
<dbReference type="AlphaFoldDB" id="A0A6H1P9X9"/>